<dbReference type="GO" id="GO:0017056">
    <property type="term" value="F:structural constituent of nuclear pore"/>
    <property type="evidence" value="ECO:0007669"/>
    <property type="project" value="TreeGrafter"/>
</dbReference>
<evidence type="ECO:0000256" key="8">
    <source>
        <dbReference type="ARBA" id="ARBA00023242"/>
    </source>
</evidence>
<comment type="function">
    <text evidence="9">Functions as a component of the nuclear pore complex (NPC).</text>
</comment>
<dbReference type="OrthoDB" id="17644at2759"/>
<dbReference type="AlphaFoldDB" id="A0A3M7Q4R0"/>
<reference evidence="10 11" key="1">
    <citation type="journal article" date="2018" name="Sci. Rep.">
        <title>Genomic signatures of local adaptation to the degree of environmental predictability in rotifers.</title>
        <authorList>
            <person name="Franch-Gras L."/>
            <person name="Hahn C."/>
            <person name="Garcia-Roger E.M."/>
            <person name="Carmona M.J."/>
            <person name="Serra M."/>
            <person name="Gomez A."/>
        </authorList>
    </citation>
    <scope>NUCLEOTIDE SEQUENCE [LARGE SCALE GENOMIC DNA]</scope>
    <source>
        <strain evidence="10">HYR1</strain>
    </source>
</reference>
<keyword evidence="4 9" id="KW-0509">mRNA transport</keyword>
<dbReference type="PANTHER" id="PTHR13373">
    <property type="entry name" value="FROUNT PROTEIN-RELATED"/>
    <property type="match status" value="1"/>
</dbReference>
<keyword evidence="8 9" id="KW-0539">Nucleus</keyword>
<evidence type="ECO:0000256" key="1">
    <source>
        <dbReference type="ARBA" id="ARBA00004567"/>
    </source>
</evidence>
<dbReference type="GO" id="GO:0045893">
    <property type="term" value="P:positive regulation of DNA-templated transcription"/>
    <property type="evidence" value="ECO:0007669"/>
    <property type="project" value="TreeGrafter"/>
</dbReference>
<keyword evidence="9" id="KW-0472">Membrane</keyword>
<keyword evidence="5 9" id="KW-0653">Protein transport</keyword>
<organism evidence="10 11">
    <name type="scientific">Brachionus plicatilis</name>
    <name type="common">Marine rotifer</name>
    <name type="synonym">Brachionus muelleri</name>
    <dbReference type="NCBI Taxonomy" id="10195"/>
    <lineage>
        <taxon>Eukaryota</taxon>
        <taxon>Metazoa</taxon>
        <taxon>Spiralia</taxon>
        <taxon>Gnathifera</taxon>
        <taxon>Rotifera</taxon>
        <taxon>Eurotatoria</taxon>
        <taxon>Monogononta</taxon>
        <taxon>Pseudotrocha</taxon>
        <taxon>Ploima</taxon>
        <taxon>Brachionidae</taxon>
        <taxon>Brachionus</taxon>
    </lineage>
</organism>
<evidence type="ECO:0000256" key="3">
    <source>
        <dbReference type="ARBA" id="ARBA00022448"/>
    </source>
</evidence>
<evidence type="ECO:0000256" key="7">
    <source>
        <dbReference type="ARBA" id="ARBA00023132"/>
    </source>
</evidence>
<dbReference type="PANTHER" id="PTHR13373:SF21">
    <property type="entry name" value="NUCLEAR PORE COMPLEX PROTEIN NUP85"/>
    <property type="match status" value="1"/>
</dbReference>
<evidence type="ECO:0000313" key="11">
    <source>
        <dbReference type="Proteomes" id="UP000276133"/>
    </source>
</evidence>
<comment type="subunit">
    <text evidence="9">Component of the nuclear pore complex (NPC).</text>
</comment>
<comment type="subcellular location">
    <subcellularLocation>
        <location evidence="1 9">Nucleus</location>
        <location evidence="1 9">Nuclear pore complex</location>
    </subcellularLocation>
</comment>
<evidence type="ECO:0000256" key="5">
    <source>
        <dbReference type="ARBA" id="ARBA00022927"/>
    </source>
</evidence>
<keyword evidence="6 9" id="KW-0811">Translocation</keyword>
<evidence type="ECO:0000256" key="9">
    <source>
        <dbReference type="RuleBase" id="RU365073"/>
    </source>
</evidence>
<evidence type="ECO:0000256" key="6">
    <source>
        <dbReference type="ARBA" id="ARBA00023010"/>
    </source>
</evidence>
<keyword evidence="3 9" id="KW-0813">Transport</keyword>
<dbReference type="GO" id="GO:0006406">
    <property type="term" value="P:mRNA export from nucleus"/>
    <property type="evidence" value="ECO:0007669"/>
    <property type="project" value="TreeGrafter"/>
</dbReference>
<gene>
    <name evidence="10" type="ORF">BpHYR1_011764</name>
</gene>
<dbReference type="GO" id="GO:0031965">
    <property type="term" value="C:nuclear membrane"/>
    <property type="evidence" value="ECO:0007669"/>
    <property type="project" value="UniProtKB-UniRule"/>
</dbReference>
<comment type="caution">
    <text evidence="10">The sequence shown here is derived from an EMBL/GenBank/DDBJ whole genome shotgun (WGS) entry which is preliminary data.</text>
</comment>
<protein>
    <recommendedName>
        <fullName evidence="9">Nuclear pore complex protein Nup85</fullName>
    </recommendedName>
</protein>
<dbReference type="Proteomes" id="UP000276133">
    <property type="component" value="Unassembled WGS sequence"/>
</dbReference>
<dbReference type="Pfam" id="PF07575">
    <property type="entry name" value="Nucleopor_Nup85"/>
    <property type="match status" value="1"/>
</dbReference>
<comment type="similarity">
    <text evidence="2 9">Belongs to the nucleoporin Nup85 family.</text>
</comment>
<name>A0A3M7Q4R0_BRAPC</name>
<evidence type="ECO:0000313" key="10">
    <source>
        <dbReference type="EMBL" id="RNA06283.1"/>
    </source>
</evidence>
<dbReference type="GO" id="GO:0006606">
    <property type="term" value="P:protein import into nucleus"/>
    <property type="evidence" value="ECO:0007669"/>
    <property type="project" value="TreeGrafter"/>
</dbReference>
<keyword evidence="7 9" id="KW-0906">Nuclear pore complex</keyword>
<sequence>MDQIAHLSSYKIFTDPSWRRVISQCREVFNDLHQNLETNSQSDTIKTETVNLSDQCLEANQKYIDIIENELRIISDQNENQEKFQILLQVWKLCQIIFIKSSPSGTLLNDLQEWYRTTNNIDPMIQNIFSSNSENPQNLYLDEKYWICVLMAVVQGRIETARHLLSFYPIEKAPVLKSIKELLHTMPNLSTHGHLSLFEFKAKWEYWQKKCVQVLTSENFQGDENDYLQIICKLLCADERTYLELKPIFNNWYYMLISYLSYSNPTFNISDLHMSIESGQFIREFEEDLDEFDGIIIKIFNFDVDVVTNDCVTLFSNNFFSAHFLDILFLNGKLQLKNEMDFTSSFRAESSIPVHEQHMTEYAIQLLSAAWSPSLLSLHQTAFDYLIKCKMDQSGIDYIEAYLERIPLTDISEMEASKIFYIAFQYGLHDLAFSIGRVMQMRALKSGLYGTALSWNAKIKDCSFGNILAEGMMQEFFQTNDIKVLELTESLSKEIIYSERLMFLNKYREFYKLAFSSTKCDRAESLKQAASLLVQLLEVPNLIPFKFMKRILFQVHDLVDQNVFGEDQLFSVLKSIQFYENRRRFLTKNSNSSELNECNLDDEVAEENKWKSLYEKLSIKIAENFVKNKIEF</sequence>
<dbReference type="InterPro" id="IPR011502">
    <property type="entry name" value="Nucleoporin_Nup85"/>
</dbReference>
<dbReference type="GO" id="GO:0031080">
    <property type="term" value="C:nuclear pore outer ring"/>
    <property type="evidence" value="ECO:0007669"/>
    <property type="project" value="TreeGrafter"/>
</dbReference>
<keyword evidence="11" id="KW-1185">Reference proteome</keyword>
<proteinExistence type="inferred from homology"/>
<accession>A0A3M7Q4R0</accession>
<dbReference type="STRING" id="10195.A0A3M7Q4R0"/>
<dbReference type="EMBL" id="REGN01007440">
    <property type="protein sequence ID" value="RNA06283.1"/>
    <property type="molecule type" value="Genomic_DNA"/>
</dbReference>
<evidence type="ECO:0000256" key="4">
    <source>
        <dbReference type="ARBA" id="ARBA00022816"/>
    </source>
</evidence>
<evidence type="ECO:0000256" key="2">
    <source>
        <dbReference type="ARBA" id="ARBA00005573"/>
    </source>
</evidence>